<sequence length="170" mass="18730">MGGSLSGEYDAGAGEYDFSGVTLGGEGERRLVLRNAHTGETYDETYMVDGQVVPEAVTAFNNFARDWRTGAVRSMDPGLIDLLWQVWRRLDTTEPFTALSLYRSPQSNEDVGGAKNSQHLHGRACDITHSSRSVDKIHSAAKSLRAGGVGKYTMNRFVHVDTARVRYWGS</sequence>
<reference evidence="12 13" key="1">
    <citation type="submission" date="2016-10" db="EMBL/GenBank/DDBJ databases">
        <authorList>
            <person name="de Groot N.N."/>
        </authorList>
    </citation>
    <scope>NUCLEOTIDE SEQUENCE [LARGE SCALE GENOMIC DNA]</scope>
    <source>
        <strain evidence="12 13">DSM 19547</strain>
    </source>
</reference>
<comment type="similarity">
    <text evidence="10">Belongs to the peptidase M15 family.</text>
</comment>
<keyword evidence="8" id="KW-0482">Metalloprotease</keyword>
<keyword evidence="13" id="KW-1185">Reference proteome</keyword>
<keyword evidence="3" id="KW-0645">Protease</keyword>
<dbReference type="GO" id="GO:0008237">
    <property type="term" value="F:metallopeptidase activity"/>
    <property type="evidence" value="ECO:0007669"/>
    <property type="project" value="UniProtKB-KW"/>
</dbReference>
<name>A0A1I5TSM6_9RHOB</name>
<dbReference type="PANTHER" id="PTHR37425:SF1">
    <property type="entry name" value="OUTER MEMBRANE PROTEIN"/>
    <property type="match status" value="1"/>
</dbReference>
<gene>
    <name evidence="12" type="ORF">SAMN04488047_1157</name>
</gene>
<evidence type="ECO:0000256" key="11">
    <source>
        <dbReference type="ARBA" id="ARBA00093666"/>
    </source>
</evidence>
<evidence type="ECO:0000256" key="6">
    <source>
        <dbReference type="ARBA" id="ARBA00022801"/>
    </source>
</evidence>
<proteinExistence type="inferred from homology"/>
<evidence type="ECO:0000256" key="5">
    <source>
        <dbReference type="ARBA" id="ARBA00022729"/>
    </source>
</evidence>
<evidence type="ECO:0000256" key="2">
    <source>
        <dbReference type="ARBA" id="ARBA00004776"/>
    </source>
</evidence>
<evidence type="ECO:0000256" key="4">
    <source>
        <dbReference type="ARBA" id="ARBA00022723"/>
    </source>
</evidence>
<dbReference type="PANTHER" id="PTHR37425">
    <property type="match status" value="1"/>
</dbReference>
<keyword evidence="4" id="KW-0479">Metal-binding</keyword>
<dbReference type="Pfam" id="PF05951">
    <property type="entry name" value="Peptidase_M15_2"/>
    <property type="match status" value="1"/>
</dbReference>
<evidence type="ECO:0000256" key="8">
    <source>
        <dbReference type="ARBA" id="ARBA00023049"/>
    </source>
</evidence>
<keyword evidence="7" id="KW-0862">Zinc</keyword>
<keyword evidence="5" id="KW-0732">Signal</keyword>
<organism evidence="12 13">
    <name type="scientific">Tranquillimonas alkanivorans</name>
    <dbReference type="NCBI Taxonomy" id="441119"/>
    <lineage>
        <taxon>Bacteria</taxon>
        <taxon>Pseudomonadati</taxon>
        <taxon>Pseudomonadota</taxon>
        <taxon>Alphaproteobacteria</taxon>
        <taxon>Rhodobacterales</taxon>
        <taxon>Roseobacteraceae</taxon>
        <taxon>Tranquillimonas</taxon>
    </lineage>
</organism>
<evidence type="ECO:0000313" key="13">
    <source>
        <dbReference type="Proteomes" id="UP000199356"/>
    </source>
</evidence>
<dbReference type="GO" id="GO:0046872">
    <property type="term" value="F:metal ion binding"/>
    <property type="evidence" value="ECO:0007669"/>
    <property type="project" value="UniProtKB-KW"/>
</dbReference>
<dbReference type="InterPro" id="IPR010275">
    <property type="entry name" value="MepK"/>
</dbReference>
<dbReference type="GO" id="GO:0006508">
    <property type="term" value="P:proteolysis"/>
    <property type="evidence" value="ECO:0007669"/>
    <property type="project" value="UniProtKB-KW"/>
</dbReference>
<comment type="cofactor">
    <cofactor evidence="1">
        <name>Zn(2+)</name>
        <dbReference type="ChEBI" id="CHEBI:29105"/>
    </cofactor>
</comment>
<evidence type="ECO:0000256" key="7">
    <source>
        <dbReference type="ARBA" id="ARBA00022833"/>
    </source>
</evidence>
<evidence type="ECO:0000256" key="3">
    <source>
        <dbReference type="ARBA" id="ARBA00022670"/>
    </source>
</evidence>
<dbReference type="InterPro" id="IPR009045">
    <property type="entry name" value="Zn_M74/Hedgehog-like"/>
</dbReference>
<dbReference type="EMBL" id="FOXA01000015">
    <property type="protein sequence ID" value="SFP86062.1"/>
    <property type="molecule type" value="Genomic_DNA"/>
</dbReference>
<dbReference type="Gene3D" id="3.30.1380.10">
    <property type="match status" value="1"/>
</dbReference>
<comment type="pathway">
    <text evidence="2">Cell wall biogenesis; cell wall polysaccharide biosynthesis.</text>
</comment>
<keyword evidence="6" id="KW-0378">Hydrolase</keyword>
<dbReference type="GO" id="GO:0071555">
    <property type="term" value="P:cell wall organization"/>
    <property type="evidence" value="ECO:0007669"/>
    <property type="project" value="UniProtKB-KW"/>
</dbReference>
<accession>A0A1I5TSM6</accession>
<dbReference type="SUPFAM" id="SSF55166">
    <property type="entry name" value="Hedgehog/DD-peptidase"/>
    <property type="match status" value="1"/>
</dbReference>
<dbReference type="Proteomes" id="UP000199356">
    <property type="component" value="Unassembled WGS sequence"/>
</dbReference>
<dbReference type="STRING" id="441119.SAMN04488047_1157"/>
<evidence type="ECO:0000256" key="1">
    <source>
        <dbReference type="ARBA" id="ARBA00001947"/>
    </source>
</evidence>
<dbReference type="AlphaFoldDB" id="A0A1I5TSM6"/>
<evidence type="ECO:0000313" key="12">
    <source>
        <dbReference type="EMBL" id="SFP86062.1"/>
    </source>
</evidence>
<evidence type="ECO:0000256" key="9">
    <source>
        <dbReference type="ARBA" id="ARBA00023316"/>
    </source>
</evidence>
<evidence type="ECO:0000256" key="10">
    <source>
        <dbReference type="ARBA" id="ARBA00093448"/>
    </source>
</evidence>
<keyword evidence="9" id="KW-0961">Cell wall biogenesis/degradation</keyword>
<protein>
    <recommendedName>
        <fullName evidence="11">Murein endopeptidase K</fullName>
    </recommendedName>
</protein>